<organism evidence="1 2">
    <name type="scientific">Pocillopora damicornis</name>
    <name type="common">Cauliflower coral</name>
    <name type="synonym">Millepora damicornis</name>
    <dbReference type="NCBI Taxonomy" id="46731"/>
    <lineage>
        <taxon>Eukaryota</taxon>
        <taxon>Metazoa</taxon>
        <taxon>Cnidaria</taxon>
        <taxon>Anthozoa</taxon>
        <taxon>Hexacorallia</taxon>
        <taxon>Scleractinia</taxon>
        <taxon>Astrocoeniina</taxon>
        <taxon>Pocilloporidae</taxon>
        <taxon>Pocillopora</taxon>
    </lineage>
</organism>
<dbReference type="Proteomes" id="UP000275408">
    <property type="component" value="Unassembled WGS sequence"/>
</dbReference>
<protein>
    <submittedName>
        <fullName evidence="1">Uncharacterized protein</fullName>
    </submittedName>
</protein>
<comment type="caution">
    <text evidence="1">The sequence shown here is derived from an EMBL/GenBank/DDBJ whole genome shotgun (WGS) entry which is preliminary data.</text>
</comment>
<gene>
    <name evidence="1" type="ORF">pdam_00022488</name>
</gene>
<sequence length="138" mass="16141">MRGFKLFFLNIASLPKHIDELRVLLSDNPLDQLSINETRLDDSVNDDEVYIPGYDIIRCDREHNVIYNLKTYASRFVNLDLNPFLLPPSIGLLIHQLRYLLILNPLLVSLTQRTLSFIQWVALTEIWLLRNRISTQCC</sequence>
<keyword evidence="2" id="KW-1185">Reference proteome</keyword>
<dbReference type="AlphaFoldDB" id="A0A3M6TN13"/>
<evidence type="ECO:0000313" key="2">
    <source>
        <dbReference type="Proteomes" id="UP000275408"/>
    </source>
</evidence>
<reference evidence="1 2" key="1">
    <citation type="journal article" date="2018" name="Sci. Rep.">
        <title>Comparative analysis of the Pocillopora damicornis genome highlights role of immune system in coral evolution.</title>
        <authorList>
            <person name="Cunning R."/>
            <person name="Bay R.A."/>
            <person name="Gillette P."/>
            <person name="Baker A.C."/>
            <person name="Traylor-Knowles N."/>
        </authorList>
    </citation>
    <scope>NUCLEOTIDE SEQUENCE [LARGE SCALE GENOMIC DNA]</scope>
    <source>
        <strain evidence="1">RSMAS</strain>
        <tissue evidence="1">Whole animal</tissue>
    </source>
</reference>
<name>A0A3M6TN13_POCDA</name>
<proteinExistence type="predicted"/>
<dbReference type="EMBL" id="RCHS01003258">
    <property type="protein sequence ID" value="RMX42805.1"/>
    <property type="molecule type" value="Genomic_DNA"/>
</dbReference>
<accession>A0A3M6TN13</accession>
<evidence type="ECO:0000313" key="1">
    <source>
        <dbReference type="EMBL" id="RMX42805.1"/>
    </source>
</evidence>